<evidence type="ECO:0000256" key="1">
    <source>
        <dbReference type="ARBA" id="ARBA00004586"/>
    </source>
</evidence>
<evidence type="ECO:0000256" key="5">
    <source>
        <dbReference type="SAM" id="MobiDB-lite"/>
    </source>
</evidence>
<evidence type="ECO:0000256" key="3">
    <source>
        <dbReference type="ARBA" id="ARBA00037107"/>
    </source>
</evidence>
<dbReference type="PANTHER" id="PTHR12447:SF25">
    <property type="entry name" value="ANKYRIN REPEAT DOMAIN-CONTAINING PROTEIN 13C"/>
    <property type="match status" value="1"/>
</dbReference>
<accession>A0A1Y1XQ68</accession>
<evidence type="ECO:0000313" key="7">
    <source>
        <dbReference type="Proteomes" id="UP000193944"/>
    </source>
</evidence>
<protein>
    <submittedName>
        <fullName evidence="6">Uncharacterized protein</fullName>
    </submittedName>
</protein>
<feature type="region of interest" description="Disordered" evidence="5">
    <location>
        <begin position="301"/>
        <end position="358"/>
    </location>
</feature>
<dbReference type="PROSITE" id="PS50088">
    <property type="entry name" value="ANK_REPEAT"/>
    <property type="match status" value="1"/>
</dbReference>
<dbReference type="InterPro" id="IPR021832">
    <property type="entry name" value="ANKRD13"/>
</dbReference>
<keyword evidence="7" id="KW-1185">Reference proteome</keyword>
<evidence type="ECO:0000313" key="6">
    <source>
        <dbReference type="EMBL" id="ORX87883.1"/>
    </source>
</evidence>
<feature type="repeat" description="ANK" evidence="4">
    <location>
        <begin position="40"/>
        <end position="72"/>
    </location>
</feature>
<dbReference type="Pfam" id="PF12796">
    <property type="entry name" value="Ank_2"/>
    <property type="match status" value="1"/>
</dbReference>
<dbReference type="InterPro" id="IPR036770">
    <property type="entry name" value="Ankyrin_rpt-contain_sf"/>
</dbReference>
<comment type="function">
    <text evidence="3">Acts as a molecular chaperone for G protein-coupled receptors, regulating their biogenesis and exit from the ER.</text>
</comment>
<dbReference type="Gene3D" id="1.25.40.20">
    <property type="entry name" value="Ankyrin repeat-containing domain"/>
    <property type="match status" value="1"/>
</dbReference>
<feature type="compositionally biased region" description="Basic and acidic residues" evidence="5">
    <location>
        <begin position="301"/>
        <end position="326"/>
    </location>
</feature>
<dbReference type="OrthoDB" id="2132912at2759"/>
<dbReference type="GO" id="GO:0005789">
    <property type="term" value="C:endoplasmic reticulum membrane"/>
    <property type="evidence" value="ECO:0007669"/>
    <property type="project" value="UniProtKB-SubCell"/>
</dbReference>
<sequence>MKDIGTFPIHRCIFRNDAGALEELLKDEEVQRNINQHDNHGNTPIHLALMLNRHSCLMILLKYDCDVFANNYFGWSPTNEAAMLSDIDALEKISYKMWNKFYKCINKQPGGYSYEFNKVTPFLFLKFKLKIRTSIPILKKLNGTFFFTIYKDENNLIYTTTIGGMDSRGIPKILKGNMSLLLNYNEKTDNFKVYGLNNAKKLFQELYPNIPDFYLRNAFKSKLGANKIINIHPNFSHFIIKPKKKGILKKNYKKFILENGQSYRAVAYKAKNFELVVHSRKDEAIINENESVIKNIIEEHNSSKEKSKKKNSELNNKDLKSSKTVDSDSDSDSNSGSDSDFDSDNEGNSSKYEEKSNKLNKEDERLLGYIDETFDEKHKDNGKDKDEVIMYTINRDGETKTFKYESTMESTLDWEQAYHEKYSKGVDLMYNVLGYGAKNNEKVKRLSPYEIEKLNLKKITEEEYFNPNSTKPLHLGRIMEVSEEKKPFNCKIRLWLAEESSNFPITFDNIQPLIKYFISMVIYQPMFNENPAEETSYINKLNQETYKLFTSGLNNLIEEKNTFPLKITIPIYPSVNLQVTTLDCSVDPKSVPEHKFKIPSDYTYGNVYFERIEK</sequence>
<evidence type="ECO:0000256" key="4">
    <source>
        <dbReference type="PROSITE-ProRule" id="PRU00023"/>
    </source>
</evidence>
<dbReference type="Proteomes" id="UP000193944">
    <property type="component" value="Unassembled WGS sequence"/>
</dbReference>
<dbReference type="SUPFAM" id="SSF48403">
    <property type="entry name" value="Ankyrin repeat"/>
    <property type="match status" value="1"/>
</dbReference>
<evidence type="ECO:0000256" key="2">
    <source>
        <dbReference type="ARBA" id="ARBA00023186"/>
    </source>
</evidence>
<proteinExistence type="predicted"/>
<reference evidence="6 7" key="1">
    <citation type="submission" date="2016-08" db="EMBL/GenBank/DDBJ databases">
        <title>A Parts List for Fungal Cellulosomes Revealed by Comparative Genomics.</title>
        <authorList>
            <consortium name="DOE Joint Genome Institute"/>
            <person name="Haitjema C.H."/>
            <person name="Gilmore S.P."/>
            <person name="Henske J.K."/>
            <person name="Solomon K.V."/>
            <person name="De Groot R."/>
            <person name="Kuo A."/>
            <person name="Mondo S.J."/>
            <person name="Salamov A.A."/>
            <person name="Labutti K."/>
            <person name="Zhao Z."/>
            <person name="Chiniquy J."/>
            <person name="Barry K."/>
            <person name="Brewer H.M."/>
            <person name="Purvine S.O."/>
            <person name="Wright A.T."/>
            <person name="Boxma B."/>
            <person name="Van Alen T."/>
            <person name="Hackstein J.H."/>
            <person name="Baker S.E."/>
            <person name="Grigoriev I.V."/>
            <person name="O'Malley M.A."/>
        </authorList>
    </citation>
    <scope>NUCLEOTIDE SEQUENCE [LARGE SCALE GENOMIC DNA]</scope>
    <source>
        <strain evidence="6 7">S4</strain>
    </source>
</reference>
<dbReference type="InterPro" id="IPR002110">
    <property type="entry name" value="Ankyrin_rpt"/>
</dbReference>
<dbReference type="EMBL" id="MCFG01000004">
    <property type="protein sequence ID" value="ORX87883.1"/>
    <property type="molecule type" value="Genomic_DNA"/>
</dbReference>
<dbReference type="PANTHER" id="PTHR12447">
    <property type="entry name" value="ANKYRIN REPEAT DOMAIN-CONTAINING PROTEIN 13"/>
    <property type="match status" value="1"/>
</dbReference>
<name>A0A1Y1XQ68_9FUNG</name>
<dbReference type="AlphaFoldDB" id="A0A1Y1XQ68"/>
<gene>
    <name evidence="6" type="ORF">BCR32DRAFT_289003</name>
</gene>
<keyword evidence="4" id="KW-0040">ANK repeat</keyword>
<organism evidence="6 7">
    <name type="scientific">Anaeromyces robustus</name>
    <dbReference type="NCBI Taxonomy" id="1754192"/>
    <lineage>
        <taxon>Eukaryota</taxon>
        <taxon>Fungi</taxon>
        <taxon>Fungi incertae sedis</taxon>
        <taxon>Chytridiomycota</taxon>
        <taxon>Chytridiomycota incertae sedis</taxon>
        <taxon>Neocallimastigomycetes</taxon>
        <taxon>Neocallimastigales</taxon>
        <taxon>Neocallimastigaceae</taxon>
        <taxon>Anaeromyces</taxon>
    </lineage>
</organism>
<comment type="subcellular location">
    <subcellularLocation>
        <location evidence="1">Endoplasmic reticulum membrane</location>
    </subcellularLocation>
</comment>
<comment type="caution">
    <text evidence="6">The sequence shown here is derived from an EMBL/GenBank/DDBJ whole genome shotgun (WGS) entry which is preliminary data.</text>
</comment>
<keyword evidence="2" id="KW-0143">Chaperone</keyword>
<reference evidence="6 7" key="2">
    <citation type="submission" date="2016-08" db="EMBL/GenBank/DDBJ databases">
        <title>Pervasive Adenine N6-methylation of Active Genes in Fungi.</title>
        <authorList>
            <consortium name="DOE Joint Genome Institute"/>
            <person name="Mondo S.J."/>
            <person name="Dannebaum R.O."/>
            <person name="Kuo R.C."/>
            <person name="Labutti K."/>
            <person name="Haridas S."/>
            <person name="Kuo A."/>
            <person name="Salamov A."/>
            <person name="Ahrendt S.R."/>
            <person name="Lipzen A."/>
            <person name="Sullivan W."/>
            <person name="Andreopoulos W.B."/>
            <person name="Clum A."/>
            <person name="Lindquist E."/>
            <person name="Daum C."/>
            <person name="Ramamoorthy G.K."/>
            <person name="Gryganskyi A."/>
            <person name="Culley D."/>
            <person name="Magnuson J.K."/>
            <person name="James T.Y."/>
            <person name="O'Malley M.A."/>
            <person name="Stajich J.E."/>
            <person name="Spatafora J.W."/>
            <person name="Visel A."/>
            <person name="Grigoriev I.V."/>
        </authorList>
    </citation>
    <scope>NUCLEOTIDE SEQUENCE [LARGE SCALE GENOMIC DNA]</scope>
    <source>
        <strain evidence="6 7">S4</strain>
    </source>
</reference>